<keyword evidence="1" id="KW-0732">Signal</keyword>
<dbReference type="RefSeq" id="WP_226180174.1">
    <property type="nucleotide sequence ID" value="NZ_JAJADR010000012.1"/>
</dbReference>
<name>A0ABS8AYL6_9BACT</name>
<dbReference type="Proteomes" id="UP001165296">
    <property type="component" value="Unassembled WGS sequence"/>
</dbReference>
<evidence type="ECO:0000313" key="3">
    <source>
        <dbReference type="Proteomes" id="UP001165296"/>
    </source>
</evidence>
<accession>A0ABS8AYL6</accession>
<evidence type="ECO:0000256" key="1">
    <source>
        <dbReference type="SAM" id="SignalP"/>
    </source>
</evidence>
<feature type="signal peptide" evidence="1">
    <location>
        <begin position="1"/>
        <end position="23"/>
    </location>
</feature>
<protein>
    <recommendedName>
        <fullName evidence="4">TonB-dependent receptor plug domain-containing protein</fullName>
    </recommendedName>
</protein>
<organism evidence="2 3">
    <name type="scientific">Hymenobacter lucidus</name>
    <dbReference type="NCBI Taxonomy" id="2880930"/>
    <lineage>
        <taxon>Bacteria</taxon>
        <taxon>Pseudomonadati</taxon>
        <taxon>Bacteroidota</taxon>
        <taxon>Cytophagia</taxon>
        <taxon>Cytophagales</taxon>
        <taxon>Hymenobacteraceae</taxon>
        <taxon>Hymenobacter</taxon>
    </lineage>
</organism>
<reference evidence="2" key="1">
    <citation type="submission" date="2021-10" db="EMBL/GenBank/DDBJ databases">
        <authorList>
            <person name="Dean J.D."/>
            <person name="Kim M.K."/>
            <person name="Newey C.N."/>
            <person name="Stoker T.S."/>
            <person name="Thompson D.W."/>
            <person name="Grose J.H."/>
        </authorList>
    </citation>
    <scope>NUCLEOTIDE SEQUENCE</scope>
    <source>
        <strain evidence="2">BT178</strain>
    </source>
</reference>
<keyword evidence="3" id="KW-1185">Reference proteome</keyword>
<sequence length="184" mass="20236">MSWHCFRLLWVLGFCSVALTSQAQETTFYSRPQAPTSDPIFVLNSTVIINGIVADFTAEDNQAITKMMVYKGPSSPGAQEIPSHLQNISPVGVIDITSPKRVRSQSFPQLGRQLGLRGPLRFAINGYPLNQTAVAALRIAPGAIGQIHIVRPTAEQPETRVDIWLVPPPKPDYSKYPPGTIFLR</sequence>
<dbReference type="EMBL" id="JAJADR010000012">
    <property type="protein sequence ID" value="MCB2410864.1"/>
    <property type="molecule type" value="Genomic_DNA"/>
</dbReference>
<proteinExistence type="predicted"/>
<evidence type="ECO:0000313" key="2">
    <source>
        <dbReference type="EMBL" id="MCB2410864.1"/>
    </source>
</evidence>
<feature type="chain" id="PRO_5046623074" description="TonB-dependent receptor plug domain-containing protein" evidence="1">
    <location>
        <begin position="24"/>
        <end position="184"/>
    </location>
</feature>
<gene>
    <name evidence="2" type="ORF">LGH74_22945</name>
</gene>
<evidence type="ECO:0008006" key="4">
    <source>
        <dbReference type="Google" id="ProtNLM"/>
    </source>
</evidence>
<comment type="caution">
    <text evidence="2">The sequence shown here is derived from an EMBL/GenBank/DDBJ whole genome shotgun (WGS) entry which is preliminary data.</text>
</comment>